<reference evidence="1 2" key="1">
    <citation type="submission" date="2021-04" db="EMBL/GenBank/DDBJ databases">
        <authorList>
            <person name="Ivanova A."/>
        </authorList>
    </citation>
    <scope>NUCLEOTIDE SEQUENCE [LARGE SCALE GENOMIC DNA]</scope>
    <source>
        <strain evidence="1 2">G18</strain>
    </source>
</reference>
<organism evidence="1 2">
    <name type="scientific">Gemmata palustris</name>
    <dbReference type="NCBI Taxonomy" id="2822762"/>
    <lineage>
        <taxon>Bacteria</taxon>
        <taxon>Pseudomonadati</taxon>
        <taxon>Planctomycetota</taxon>
        <taxon>Planctomycetia</taxon>
        <taxon>Gemmatales</taxon>
        <taxon>Gemmataceae</taxon>
        <taxon>Gemmata</taxon>
    </lineage>
</organism>
<accession>A0ABS5BJ94</accession>
<name>A0ABS5BJ94_9BACT</name>
<protein>
    <recommendedName>
        <fullName evidence="3">DUF4347 domain-containing protein</fullName>
    </recommendedName>
</protein>
<dbReference type="RefSeq" id="WP_210651514.1">
    <property type="nucleotide sequence ID" value="NZ_JAGKQQ010000001.1"/>
</dbReference>
<comment type="caution">
    <text evidence="1">The sequence shown here is derived from an EMBL/GenBank/DDBJ whole genome shotgun (WGS) entry which is preliminary data.</text>
</comment>
<dbReference type="Proteomes" id="UP000676565">
    <property type="component" value="Unassembled WGS sequence"/>
</dbReference>
<evidence type="ECO:0008006" key="3">
    <source>
        <dbReference type="Google" id="ProtNLM"/>
    </source>
</evidence>
<evidence type="ECO:0000313" key="1">
    <source>
        <dbReference type="EMBL" id="MBP3953759.1"/>
    </source>
</evidence>
<proteinExistence type="predicted"/>
<gene>
    <name evidence="1" type="ORF">J8F10_00390</name>
</gene>
<keyword evidence="2" id="KW-1185">Reference proteome</keyword>
<dbReference type="EMBL" id="JAGKQQ010000001">
    <property type="protein sequence ID" value="MBP3953759.1"/>
    <property type="molecule type" value="Genomic_DNA"/>
</dbReference>
<sequence length="129" mass="14310">MRFDRVLFQTHGVPETIWAGSRGIGDIDPSTWLSRFAGWRFHRPFPFDTLVYFGGCGAGAADSGTQLLVEAGKMFTRSDSGEVFVFTNSVRVPGVDAVHRRQNLPPRRPAEEAAILGRRHRGRLDCPAP</sequence>
<evidence type="ECO:0000313" key="2">
    <source>
        <dbReference type="Proteomes" id="UP000676565"/>
    </source>
</evidence>